<evidence type="ECO:0000313" key="3">
    <source>
        <dbReference type="Proteomes" id="UP000702209"/>
    </source>
</evidence>
<gene>
    <name evidence="2" type="ORF">IU459_31595</name>
</gene>
<comment type="caution">
    <text evidence="2">The sequence shown here is derived from an EMBL/GenBank/DDBJ whole genome shotgun (WGS) entry which is preliminary data.</text>
</comment>
<evidence type="ECO:0000259" key="1">
    <source>
        <dbReference type="Pfam" id="PF01936"/>
    </source>
</evidence>
<dbReference type="Pfam" id="PF01936">
    <property type="entry name" value="NYN"/>
    <property type="match status" value="1"/>
</dbReference>
<dbReference type="RefSeq" id="WP_195133253.1">
    <property type="nucleotide sequence ID" value="NZ_JADLQX010000036.1"/>
</dbReference>
<evidence type="ECO:0000313" key="2">
    <source>
        <dbReference type="EMBL" id="MBF6302056.1"/>
    </source>
</evidence>
<dbReference type="Proteomes" id="UP000702209">
    <property type="component" value="Unassembled WGS sequence"/>
</dbReference>
<dbReference type="Gene3D" id="3.40.50.1010">
    <property type="entry name" value="5'-nuclease"/>
    <property type="match status" value="1"/>
</dbReference>
<feature type="domain" description="NYN" evidence="1">
    <location>
        <begin position="10"/>
        <end position="140"/>
    </location>
</feature>
<dbReference type="EMBL" id="JADLQX010000036">
    <property type="protein sequence ID" value="MBF6302056.1"/>
    <property type="molecule type" value="Genomic_DNA"/>
</dbReference>
<reference evidence="2 3" key="1">
    <citation type="submission" date="2020-10" db="EMBL/GenBank/DDBJ databases">
        <title>Identification of Nocardia species via Next-generation sequencing and recognition of intraspecies genetic diversity.</title>
        <authorList>
            <person name="Li P."/>
            <person name="Li P."/>
            <person name="Lu B."/>
        </authorList>
    </citation>
    <scope>NUCLEOTIDE SEQUENCE [LARGE SCALE GENOMIC DNA]</scope>
    <source>
        <strain evidence="2 3">BJ06-0157</strain>
    </source>
</reference>
<keyword evidence="3" id="KW-1185">Reference proteome</keyword>
<proteinExistence type="predicted"/>
<organism evidence="2 3">
    <name type="scientific">Nocardia amamiensis</name>
    <dbReference type="NCBI Taxonomy" id="404578"/>
    <lineage>
        <taxon>Bacteria</taxon>
        <taxon>Bacillati</taxon>
        <taxon>Actinomycetota</taxon>
        <taxon>Actinomycetes</taxon>
        <taxon>Mycobacteriales</taxon>
        <taxon>Nocardiaceae</taxon>
        <taxon>Nocardia</taxon>
    </lineage>
</organism>
<dbReference type="InterPro" id="IPR021139">
    <property type="entry name" value="NYN"/>
</dbReference>
<name>A0ABS0CZN5_9NOCA</name>
<accession>A0ABS0CZN5</accession>
<sequence>MSPSDEGVLLVDWENLTGAIIGRGKLVERTQVDDLWKFASRRCGDQLHHAHMAAARFDPTIILAMRESMIKAEQVRSTKEQADILLTVLAMDYLHAGIGHFFLVTGDQDFIPLISRIRGAGRKVTVIYGDRARLSRELQRVLTGPGLDSVDIAEVTKLRERKADTGCRSMLGLLELQRRGYILGGKEKGERTAVLNEWGILENVDETQYWSLISTATEKVTRPDAAFPDNGKWSPRSAVRTYLKLGSEDLADITAVDQAIRWISSSTRGLTMSGLRVGPFRTDDGSLLERALDALLAIRLIRKAADGTLSLVGPPLQLGYLEQLWRVFAGVTAECYRRSSATIPFNQLEPLLARKGVGQGKDQRAASRIKEAVNYAKAAGVVDVVAVDGRRHVLAPHSPLSQSFEQAYHAFYAAYHDRLGEQLSEDEVIALMEAQDETRAVPYFGYELRDRQRFLRVLAQSQLLTWRDKQIVVTRSGWGDAGLALYR</sequence>
<protein>
    <submittedName>
        <fullName evidence="2">NYN domain-containing protein</fullName>
    </submittedName>
</protein>